<dbReference type="InterPro" id="IPR041413">
    <property type="entry name" value="MLTR_LBD"/>
</dbReference>
<dbReference type="PANTHER" id="PTHR35010">
    <property type="entry name" value="BLL4672 PROTEIN-RELATED"/>
    <property type="match status" value="1"/>
</dbReference>
<dbReference type="PROSITE" id="PS50943">
    <property type="entry name" value="HTH_CROC1"/>
    <property type="match status" value="1"/>
</dbReference>
<dbReference type="GO" id="GO:0003677">
    <property type="term" value="F:DNA binding"/>
    <property type="evidence" value="ECO:0007669"/>
    <property type="project" value="InterPro"/>
</dbReference>
<dbReference type="Pfam" id="PF13560">
    <property type="entry name" value="HTH_31"/>
    <property type="match status" value="1"/>
</dbReference>
<accession>E3J7Z5</accession>
<evidence type="ECO:0000259" key="2">
    <source>
        <dbReference type="PROSITE" id="PS50943"/>
    </source>
</evidence>
<proteinExistence type="predicted"/>
<reference evidence="3 4" key="1">
    <citation type="submission" date="2010-10" db="EMBL/GenBank/DDBJ databases">
        <title>Complete sequence of Frankia sp. EuI1c.</title>
        <authorList>
            <consortium name="US DOE Joint Genome Institute"/>
            <person name="Lucas S."/>
            <person name="Copeland A."/>
            <person name="Lapidus A."/>
            <person name="Cheng J.-F."/>
            <person name="Bruce D."/>
            <person name="Goodwin L."/>
            <person name="Pitluck S."/>
            <person name="Chertkov O."/>
            <person name="Detter J.C."/>
            <person name="Han C."/>
            <person name="Tapia R."/>
            <person name="Land M."/>
            <person name="Hauser L."/>
            <person name="Jeffries C."/>
            <person name="Kyrpides N."/>
            <person name="Ivanova N."/>
            <person name="Mikhailova N."/>
            <person name="Beauchemin N."/>
            <person name="Sen A."/>
            <person name="Sur S.A."/>
            <person name="Gtari M."/>
            <person name="Wall L."/>
            <person name="Tisa L."/>
            <person name="Woyke T."/>
        </authorList>
    </citation>
    <scope>NUCLEOTIDE SEQUENCE [LARGE SCALE GENOMIC DNA]</scope>
    <source>
        <strain evidence="4">DSM 45817 / CECT 9037 / EuI1c</strain>
    </source>
</reference>
<evidence type="ECO:0000256" key="1">
    <source>
        <dbReference type="SAM" id="MobiDB-lite"/>
    </source>
</evidence>
<evidence type="ECO:0000313" key="3">
    <source>
        <dbReference type="EMBL" id="ADP82043.1"/>
    </source>
</evidence>
<name>E3J7Z5_PSEI1</name>
<dbReference type="InterPro" id="IPR010982">
    <property type="entry name" value="Lambda_DNA-bd_dom_sf"/>
</dbReference>
<dbReference type="STRING" id="298654.FraEuI1c_4042"/>
<dbReference type="KEGG" id="fri:FraEuI1c_4042"/>
<dbReference type="InterPro" id="IPR001387">
    <property type="entry name" value="Cro/C1-type_HTH"/>
</dbReference>
<dbReference type="OrthoDB" id="3806821at2"/>
<protein>
    <submittedName>
        <fullName evidence="3">Helix-turn-helix domain protein</fullName>
    </submittedName>
</protein>
<dbReference type="CDD" id="cd00093">
    <property type="entry name" value="HTH_XRE"/>
    <property type="match status" value="1"/>
</dbReference>
<dbReference type="SMART" id="SM00530">
    <property type="entry name" value="HTH_XRE"/>
    <property type="match status" value="1"/>
</dbReference>
<feature type="region of interest" description="Disordered" evidence="1">
    <location>
        <begin position="276"/>
        <end position="299"/>
    </location>
</feature>
<dbReference type="RefSeq" id="WP_013425161.1">
    <property type="nucleotide sequence ID" value="NC_014666.1"/>
</dbReference>
<sequence>MGDGPNALGEYLRARRALVTPEQAGIPQLGARRVPGLRREEVAMLAGISADYYLRLEQGRDRGPSTQVLESLARVLRLDAAGLEYLLGLAHGRPRRPRRRERRREAVPENIHALLDAVTFPAFVESRYFDILAANPLAAVLSPRFVVGRNRVRDFFLEPAERDFYPDWENSARGIIAGFRASVGSDLDDPRFVEIVGELSLASDLFRTLWARQDVVRREGTTMTVHHPEAGALTLYREKLPLPGTAGQVLALWHAPAGSPAAEKLALLASYALARDPASGPDGEPARAAHPSPRGPRPT</sequence>
<dbReference type="eggNOG" id="COG1396">
    <property type="taxonomic scope" value="Bacteria"/>
</dbReference>
<dbReference type="Gene3D" id="3.30.450.180">
    <property type="match status" value="1"/>
</dbReference>
<organism evidence="3 4">
    <name type="scientific">Pseudofrankia inefficax (strain DSM 45817 / CECT 9037 / DDB 130130 / EuI1c)</name>
    <name type="common">Frankia inefficax</name>
    <dbReference type="NCBI Taxonomy" id="298654"/>
    <lineage>
        <taxon>Bacteria</taxon>
        <taxon>Bacillati</taxon>
        <taxon>Actinomycetota</taxon>
        <taxon>Actinomycetes</taxon>
        <taxon>Frankiales</taxon>
        <taxon>Frankiaceae</taxon>
        <taxon>Pseudofrankia</taxon>
    </lineage>
</organism>
<dbReference type="InParanoid" id="E3J7Z5"/>
<dbReference type="HOGENOM" id="CLU_057862_1_0_11"/>
<dbReference type="Gene3D" id="1.10.260.40">
    <property type="entry name" value="lambda repressor-like DNA-binding domains"/>
    <property type="match status" value="1"/>
</dbReference>
<dbReference type="Proteomes" id="UP000002484">
    <property type="component" value="Chromosome"/>
</dbReference>
<evidence type="ECO:0000313" key="4">
    <source>
        <dbReference type="Proteomes" id="UP000002484"/>
    </source>
</evidence>
<gene>
    <name evidence="3" type="ordered locus">FraEuI1c_4042</name>
</gene>
<dbReference type="AlphaFoldDB" id="E3J7Z5"/>
<dbReference type="EMBL" id="CP002299">
    <property type="protein sequence ID" value="ADP82043.1"/>
    <property type="molecule type" value="Genomic_DNA"/>
</dbReference>
<dbReference type="SUPFAM" id="SSF47413">
    <property type="entry name" value="lambda repressor-like DNA-binding domains"/>
    <property type="match status" value="1"/>
</dbReference>
<feature type="domain" description="HTH cro/C1-type" evidence="2">
    <location>
        <begin position="36"/>
        <end position="83"/>
    </location>
</feature>
<keyword evidence="4" id="KW-1185">Reference proteome</keyword>
<dbReference type="PANTHER" id="PTHR35010:SF2">
    <property type="entry name" value="BLL4672 PROTEIN"/>
    <property type="match status" value="1"/>
</dbReference>
<dbReference type="Pfam" id="PF17765">
    <property type="entry name" value="MLTR_LBD"/>
    <property type="match status" value="1"/>
</dbReference>